<dbReference type="eggNOG" id="ENOG502ST5Y">
    <property type="taxonomic scope" value="Eukaryota"/>
</dbReference>
<reference evidence="1 2" key="1">
    <citation type="journal article" date="2012" name="PLoS Pathog.">
        <title>Diverse lifestyles and strategies of plant pathogenesis encoded in the genomes of eighteen Dothideomycetes fungi.</title>
        <authorList>
            <person name="Ohm R.A."/>
            <person name="Feau N."/>
            <person name="Henrissat B."/>
            <person name="Schoch C.L."/>
            <person name="Horwitz B.A."/>
            <person name="Barry K.W."/>
            <person name="Condon B.J."/>
            <person name="Copeland A.C."/>
            <person name="Dhillon B."/>
            <person name="Glaser F."/>
            <person name="Hesse C.N."/>
            <person name="Kosti I."/>
            <person name="LaButti K."/>
            <person name="Lindquist E.A."/>
            <person name="Lucas S."/>
            <person name="Salamov A.A."/>
            <person name="Bradshaw R.E."/>
            <person name="Ciuffetti L."/>
            <person name="Hamelin R.C."/>
            <person name="Kema G.H.J."/>
            <person name="Lawrence C."/>
            <person name="Scott J.A."/>
            <person name="Spatafora J.W."/>
            <person name="Turgeon B.G."/>
            <person name="de Wit P.J.G.M."/>
            <person name="Zhong S."/>
            <person name="Goodwin S.B."/>
            <person name="Grigoriev I.V."/>
        </authorList>
    </citation>
    <scope>NUCLEOTIDE SEQUENCE [LARGE SCALE GENOMIC DNA]</scope>
    <source>
        <strain evidence="2">C5 / ATCC 48332 / race O</strain>
    </source>
</reference>
<dbReference type="OrthoDB" id="5428038at2759"/>
<gene>
    <name evidence="1" type="ORF">COCHEDRAFT_1163107</name>
</gene>
<accession>M2THL1</accession>
<dbReference type="AlphaFoldDB" id="M2THL1"/>
<evidence type="ECO:0000313" key="2">
    <source>
        <dbReference type="Proteomes" id="UP000016936"/>
    </source>
</evidence>
<name>M2THL1_COCH5</name>
<dbReference type="OMA" id="ARRLIWV"/>
<sequence length="764" mass="85661">MRRPSAACRRAVQSLQLPTAHHICISDGLLARALNPFFPSSCSHQARHGSNVPGPLEATRRAAKRRMTVSAGFHPQYTFQSLFNLGALFAFRRESQPTWRYEAPSLQHRTEPLDLFPTPQPNPLAFPNPDESECASTGTSNGDLEQISAHVLACFDDFKSQVMYAGDISFAERNRLLANAWKSCCPADSDACIYNIMVVQHVEELGWDPSSILLEHESFALPPVYTSQSQTLLDCLTKSSARFPYAAKVYREISMRVVELAGSATFSKNSSQDMELLSVIRLALQDAFSTDNKIEPSVAQALTLVANKIQNMDIREALLSIFTGTNSVQQSTIVLLARAAANHKLCATLEKTLFCLPRKQLRSLIPSVTTSLAIAVARETRLPDRLHTHPLTAWFKVLEGLDRRSASHASSADYLRTAFTAVNKYVFGNSNAGRMRGHVLLHALTFQLTQQTQYASYRERVLQLIYAPVHTSQQRPEFETLLGIVFARMQKDGLPCTPLVELAVYTFTRHADLMSVYRILSALKQRGFVLENASRIHSRFTKRAASLPRKTESMNEQARQHYAFALRTCQGITDLLIKLVSPSSKSTASALSHTRKHLLHLQARREFAAILDRASANHALPQIYATSTADMPTSDRTVLIHQLAHFYSLSTTRSHRETWRSIYYLYSYLQTYSLPIGPLFTKAVVRAAIIRPMMEHRFISARRLIWICHLVARVEGENVAKQIESSYWRWRGELIRHAKRAHDGAGGDVKAKAMVGKMKGLGLI</sequence>
<protein>
    <submittedName>
        <fullName evidence="1">Uncharacterized protein</fullName>
    </submittedName>
</protein>
<dbReference type="Proteomes" id="UP000016936">
    <property type="component" value="Unassembled WGS sequence"/>
</dbReference>
<reference evidence="2" key="2">
    <citation type="journal article" date="2013" name="PLoS Genet.">
        <title>Comparative genome structure, secondary metabolite, and effector coding capacity across Cochliobolus pathogens.</title>
        <authorList>
            <person name="Condon B.J."/>
            <person name="Leng Y."/>
            <person name="Wu D."/>
            <person name="Bushley K.E."/>
            <person name="Ohm R.A."/>
            <person name="Otillar R."/>
            <person name="Martin J."/>
            <person name="Schackwitz W."/>
            <person name="Grimwood J."/>
            <person name="MohdZainudin N."/>
            <person name="Xue C."/>
            <person name="Wang R."/>
            <person name="Manning V.A."/>
            <person name="Dhillon B."/>
            <person name="Tu Z.J."/>
            <person name="Steffenson B.J."/>
            <person name="Salamov A."/>
            <person name="Sun H."/>
            <person name="Lowry S."/>
            <person name="LaButti K."/>
            <person name="Han J."/>
            <person name="Copeland A."/>
            <person name="Lindquist E."/>
            <person name="Barry K."/>
            <person name="Schmutz J."/>
            <person name="Baker S.E."/>
            <person name="Ciuffetti L.M."/>
            <person name="Grigoriev I.V."/>
            <person name="Zhong S."/>
            <person name="Turgeon B.G."/>
        </authorList>
    </citation>
    <scope>NUCLEOTIDE SEQUENCE [LARGE SCALE GENOMIC DNA]</scope>
    <source>
        <strain evidence="2">C5 / ATCC 48332 / race O</strain>
    </source>
</reference>
<proteinExistence type="predicted"/>
<dbReference type="HOGENOM" id="CLU_355674_0_0_1"/>
<keyword evidence="2" id="KW-1185">Reference proteome</keyword>
<organism evidence="1 2">
    <name type="scientific">Cochliobolus heterostrophus (strain C5 / ATCC 48332 / race O)</name>
    <name type="common">Southern corn leaf blight fungus</name>
    <name type="synonym">Bipolaris maydis</name>
    <dbReference type="NCBI Taxonomy" id="701091"/>
    <lineage>
        <taxon>Eukaryota</taxon>
        <taxon>Fungi</taxon>
        <taxon>Dikarya</taxon>
        <taxon>Ascomycota</taxon>
        <taxon>Pezizomycotina</taxon>
        <taxon>Dothideomycetes</taxon>
        <taxon>Pleosporomycetidae</taxon>
        <taxon>Pleosporales</taxon>
        <taxon>Pleosporineae</taxon>
        <taxon>Pleosporaceae</taxon>
        <taxon>Bipolaris</taxon>
    </lineage>
</organism>
<evidence type="ECO:0000313" key="1">
    <source>
        <dbReference type="EMBL" id="EMD96910.1"/>
    </source>
</evidence>
<dbReference type="EMBL" id="KB445569">
    <property type="protein sequence ID" value="EMD96910.1"/>
    <property type="molecule type" value="Genomic_DNA"/>
</dbReference>